<dbReference type="InterPro" id="IPR019554">
    <property type="entry name" value="Soluble_ligand-bd"/>
</dbReference>
<keyword evidence="6" id="KW-1185">Reference proteome</keyword>
<dbReference type="RefSeq" id="WP_139167697.1">
    <property type="nucleotide sequence ID" value="NZ_DAIOMO010000007.1"/>
</dbReference>
<dbReference type="PANTHER" id="PTHR33619:SF3">
    <property type="entry name" value="POLYSACCHARIDE EXPORT PROTEIN GFCE-RELATED"/>
    <property type="match status" value="1"/>
</dbReference>
<feature type="signal peptide" evidence="2">
    <location>
        <begin position="1"/>
        <end position="31"/>
    </location>
</feature>
<dbReference type="AlphaFoldDB" id="A0A1G7F8I4"/>
<evidence type="ECO:0000313" key="5">
    <source>
        <dbReference type="EMBL" id="SDE72248.1"/>
    </source>
</evidence>
<dbReference type="InterPro" id="IPR049712">
    <property type="entry name" value="Poly_export"/>
</dbReference>
<dbReference type="Pfam" id="PF10531">
    <property type="entry name" value="SLBB"/>
    <property type="match status" value="1"/>
</dbReference>
<dbReference type="Proteomes" id="UP000183685">
    <property type="component" value="Unassembled WGS sequence"/>
</dbReference>
<keyword evidence="1 2" id="KW-0732">Signal</keyword>
<evidence type="ECO:0000256" key="1">
    <source>
        <dbReference type="ARBA" id="ARBA00022729"/>
    </source>
</evidence>
<name>A0A1G7F8I4_9PROT</name>
<evidence type="ECO:0000313" key="6">
    <source>
        <dbReference type="Proteomes" id="UP000183685"/>
    </source>
</evidence>
<feature type="domain" description="Soluble ligand binding" evidence="4">
    <location>
        <begin position="450"/>
        <end position="496"/>
    </location>
</feature>
<feature type="chain" id="PRO_5010270635" evidence="2">
    <location>
        <begin position="32"/>
        <end position="553"/>
    </location>
</feature>
<reference evidence="5 6" key="1">
    <citation type="submission" date="2016-10" db="EMBL/GenBank/DDBJ databases">
        <authorList>
            <person name="de Groot N.N."/>
        </authorList>
    </citation>
    <scope>NUCLEOTIDE SEQUENCE [LARGE SCALE GENOMIC DNA]</scope>
    <source>
        <strain evidence="5 6">CGMCC 1.9109</strain>
    </source>
</reference>
<feature type="domain" description="Polysaccharide export protein N-terminal" evidence="3">
    <location>
        <begin position="76"/>
        <end position="145"/>
    </location>
</feature>
<sequence>MFNALKKKPLEALKVGLAALVLMGASSSVLAQAVPPLTQNGAPVEENTNEVIDRHEAFGNWIFGGQFANQSFIGFNPSYEIAVGDKISLKMWGGFEFTGELVVDAQGNVFLPEVGPIAVQGVRNEDLNAVVTESVKRVFKKNVGVYASLDGAEPVKIFVTGFVEQPGLYAGHASDSVLFFLDQAGGVDPNRGSFLEIKVLRGGQVYRTVNLYDFILTGIMPVFQLSDGDTIVVTPVKAQAGVLGDVQNSNLFEFTTETVAAGKLLALARPQPQATHVRISRNSQAKSEVEYIAIAQAANVPIYPGDVLHVMSDKSNGTISVRVEGETDSAREFVLPYGARLGDLIEQIDFGKNAQRNAIQLMRKSVKMRQKEMLEAQLRALESSVLTARSNTTKEAELRKSEAELILKWVERARNVEPNGQVALAGASSVNDILLEPGDVIRIPRTSSLVMVHGDVLFPSAMAFQDGRTVEEYIEQAGGFTQSRRNTNVLLLHRDGSFQKVKNGDLDSRRVQLVPGDEIFVLPRVATKHVQIASDIINIFYQLALSAGVVLRL</sequence>
<dbReference type="Gene3D" id="3.10.560.10">
    <property type="entry name" value="Outer membrane lipoprotein wza domain like"/>
    <property type="match status" value="3"/>
</dbReference>
<organism evidence="5 6">
    <name type="scientific">Kordiimonas lacus</name>
    <dbReference type="NCBI Taxonomy" id="637679"/>
    <lineage>
        <taxon>Bacteria</taxon>
        <taxon>Pseudomonadati</taxon>
        <taxon>Pseudomonadota</taxon>
        <taxon>Alphaproteobacteria</taxon>
        <taxon>Kordiimonadales</taxon>
        <taxon>Kordiimonadaceae</taxon>
        <taxon>Kordiimonas</taxon>
    </lineage>
</organism>
<proteinExistence type="predicted"/>
<accession>A0A1G7F8I4</accession>
<dbReference type="Gene3D" id="3.30.1950.10">
    <property type="entry name" value="wza like domain"/>
    <property type="match status" value="1"/>
</dbReference>
<dbReference type="GO" id="GO:0015159">
    <property type="term" value="F:polysaccharide transmembrane transporter activity"/>
    <property type="evidence" value="ECO:0007669"/>
    <property type="project" value="InterPro"/>
</dbReference>
<dbReference type="STRING" id="637679.GCA_001550055_01640"/>
<dbReference type="PANTHER" id="PTHR33619">
    <property type="entry name" value="POLYSACCHARIDE EXPORT PROTEIN GFCE-RELATED"/>
    <property type="match status" value="1"/>
</dbReference>
<dbReference type="Pfam" id="PF02563">
    <property type="entry name" value="Poly_export"/>
    <property type="match status" value="1"/>
</dbReference>
<dbReference type="OrthoDB" id="9808948at2"/>
<dbReference type="InterPro" id="IPR003715">
    <property type="entry name" value="Poly_export_N"/>
</dbReference>
<gene>
    <name evidence="5" type="ORF">SAMN04488071_3668</name>
</gene>
<dbReference type="EMBL" id="FNAK01000009">
    <property type="protein sequence ID" value="SDE72248.1"/>
    <property type="molecule type" value="Genomic_DNA"/>
</dbReference>
<evidence type="ECO:0000259" key="3">
    <source>
        <dbReference type="Pfam" id="PF02563"/>
    </source>
</evidence>
<evidence type="ECO:0000259" key="4">
    <source>
        <dbReference type="Pfam" id="PF10531"/>
    </source>
</evidence>
<protein>
    <submittedName>
        <fullName evidence="5">Protein involved in polysaccharide export, contains SLBB domain of the beta-grasp fold</fullName>
    </submittedName>
</protein>
<evidence type="ECO:0000256" key="2">
    <source>
        <dbReference type="SAM" id="SignalP"/>
    </source>
</evidence>